<proteinExistence type="predicted"/>
<keyword evidence="3" id="KW-1185">Reference proteome</keyword>
<comment type="caution">
    <text evidence="2">The sequence shown here is derived from an EMBL/GenBank/DDBJ whole genome shotgun (WGS) entry which is preliminary data.</text>
</comment>
<feature type="compositionally biased region" description="Polar residues" evidence="1">
    <location>
        <begin position="32"/>
        <end position="41"/>
    </location>
</feature>
<evidence type="ECO:0000313" key="2">
    <source>
        <dbReference type="EMBL" id="MPC84461.1"/>
    </source>
</evidence>
<feature type="region of interest" description="Disordered" evidence="1">
    <location>
        <begin position="17"/>
        <end position="41"/>
    </location>
</feature>
<gene>
    <name evidence="2" type="ORF">E2C01_079199</name>
</gene>
<protein>
    <submittedName>
        <fullName evidence="2">Uncharacterized protein</fullName>
    </submittedName>
</protein>
<evidence type="ECO:0000256" key="1">
    <source>
        <dbReference type="SAM" id="MobiDB-lite"/>
    </source>
</evidence>
<evidence type="ECO:0000313" key="3">
    <source>
        <dbReference type="Proteomes" id="UP000324222"/>
    </source>
</evidence>
<sequence length="41" mass="4527">MDTIKMLSGVDTLPPDFHFSANHHTKAPPRPTDSSSLNYLS</sequence>
<dbReference type="AlphaFoldDB" id="A0A5B7IGB9"/>
<accession>A0A5B7IGB9</accession>
<name>A0A5B7IGB9_PORTR</name>
<organism evidence="2 3">
    <name type="scientific">Portunus trituberculatus</name>
    <name type="common">Swimming crab</name>
    <name type="synonym">Neptunus trituberculatus</name>
    <dbReference type="NCBI Taxonomy" id="210409"/>
    <lineage>
        <taxon>Eukaryota</taxon>
        <taxon>Metazoa</taxon>
        <taxon>Ecdysozoa</taxon>
        <taxon>Arthropoda</taxon>
        <taxon>Crustacea</taxon>
        <taxon>Multicrustacea</taxon>
        <taxon>Malacostraca</taxon>
        <taxon>Eumalacostraca</taxon>
        <taxon>Eucarida</taxon>
        <taxon>Decapoda</taxon>
        <taxon>Pleocyemata</taxon>
        <taxon>Brachyura</taxon>
        <taxon>Eubrachyura</taxon>
        <taxon>Portunoidea</taxon>
        <taxon>Portunidae</taxon>
        <taxon>Portuninae</taxon>
        <taxon>Portunus</taxon>
    </lineage>
</organism>
<dbReference type="Proteomes" id="UP000324222">
    <property type="component" value="Unassembled WGS sequence"/>
</dbReference>
<reference evidence="2 3" key="1">
    <citation type="submission" date="2019-05" db="EMBL/GenBank/DDBJ databases">
        <title>Another draft genome of Portunus trituberculatus and its Hox gene families provides insights of decapod evolution.</title>
        <authorList>
            <person name="Jeong J.-H."/>
            <person name="Song I."/>
            <person name="Kim S."/>
            <person name="Choi T."/>
            <person name="Kim D."/>
            <person name="Ryu S."/>
            <person name="Kim W."/>
        </authorList>
    </citation>
    <scope>NUCLEOTIDE SEQUENCE [LARGE SCALE GENOMIC DNA]</scope>
    <source>
        <tissue evidence="2">Muscle</tissue>
    </source>
</reference>
<dbReference type="EMBL" id="VSRR010065479">
    <property type="protein sequence ID" value="MPC84461.1"/>
    <property type="molecule type" value="Genomic_DNA"/>
</dbReference>